<evidence type="ECO:0000313" key="9">
    <source>
        <dbReference type="Proteomes" id="UP000565441"/>
    </source>
</evidence>
<protein>
    <submittedName>
        <fullName evidence="8">Uncharacterized protein</fullName>
    </submittedName>
</protein>
<comment type="similarity">
    <text evidence="1">Belongs to the ADP-ribosyl cyclase family.</text>
</comment>
<dbReference type="SUPFAM" id="SSF52309">
    <property type="entry name" value="N-(deoxy)ribosyltransferase-like"/>
    <property type="match status" value="1"/>
</dbReference>
<proteinExistence type="inferred from homology"/>
<keyword evidence="4" id="KW-0520">NAD</keyword>
<evidence type="ECO:0000313" key="8">
    <source>
        <dbReference type="EMBL" id="KAF5376869.1"/>
    </source>
</evidence>
<keyword evidence="2" id="KW-0808">Transferase</keyword>
<evidence type="ECO:0000256" key="7">
    <source>
        <dbReference type="SAM" id="SignalP"/>
    </source>
</evidence>
<accession>A0A8H5M174</accession>
<feature type="chain" id="PRO_5034491548" evidence="7">
    <location>
        <begin position="19"/>
        <end position="239"/>
    </location>
</feature>
<keyword evidence="9" id="KW-1185">Reference proteome</keyword>
<evidence type="ECO:0000256" key="6">
    <source>
        <dbReference type="SAM" id="MobiDB-lite"/>
    </source>
</evidence>
<reference evidence="8 9" key="1">
    <citation type="journal article" date="2020" name="ISME J.">
        <title>Uncovering the hidden diversity of litter-decomposition mechanisms in mushroom-forming fungi.</title>
        <authorList>
            <person name="Floudas D."/>
            <person name="Bentzer J."/>
            <person name="Ahren D."/>
            <person name="Johansson T."/>
            <person name="Persson P."/>
            <person name="Tunlid A."/>
        </authorList>
    </citation>
    <scope>NUCLEOTIDE SEQUENCE [LARGE SCALE GENOMIC DNA]</scope>
    <source>
        <strain evidence="8 9">CBS 661.87</strain>
    </source>
</reference>
<keyword evidence="3" id="KW-0378">Hydrolase</keyword>
<dbReference type="OrthoDB" id="2960696at2759"/>
<evidence type="ECO:0000256" key="2">
    <source>
        <dbReference type="ARBA" id="ARBA00022679"/>
    </source>
</evidence>
<evidence type="ECO:0000256" key="5">
    <source>
        <dbReference type="ARBA" id="ARBA00023157"/>
    </source>
</evidence>
<dbReference type="GO" id="GO:0061809">
    <property type="term" value="F:NAD+ nucleosidase activity, cyclic ADP-ribose generating"/>
    <property type="evidence" value="ECO:0007669"/>
    <property type="project" value="InterPro"/>
</dbReference>
<evidence type="ECO:0000256" key="4">
    <source>
        <dbReference type="ARBA" id="ARBA00023027"/>
    </source>
</evidence>
<feature type="compositionally biased region" description="Low complexity" evidence="6">
    <location>
        <begin position="203"/>
        <end position="224"/>
    </location>
</feature>
<dbReference type="InterPro" id="IPR003193">
    <property type="entry name" value="ADP-ribosyl_cyclase"/>
</dbReference>
<dbReference type="Pfam" id="PF02267">
    <property type="entry name" value="Rib_hydrolayse"/>
    <property type="match status" value="1"/>
</dbReference>
<feature type="signal peptide" evidence="7">
    <location>
        <begin position="1"/>
        <end position="18"/>
    </location>
</feature>
<organism evidence="8 9">
    <name type="scientific">Tricholomella constricta</name>
    <dbReference type="NCBI Taxonomy" id="117010"/>
    <lineage>
        <taxon>Eukaryota</taxon>
        <taxon>Fungi</taxon>
        <taxon>Dikarya</taxon>
        <taxon>Basidiomycota</taxon>
        <taxon>Agaricomycotina</taxon>
        <taxon>Agaricomycetes</taxon>
        <taxon>Agaricomycetidae</taxon>
        <taxon>Agaricales</taxon>
        <taxon>Tricholomatineae</taxon>
        <taxon>Lyophyllaceae</taxon>
        <taxon>Tricholomella</taxon>
    </lineage>
</organism>
<dbReference type="Proteomes" id="UP000565441">
    <property type="component" value="Unassembled WGS sequence"/>
</dbReference>
<dbReference type="GO" id="GO:0016740">
    <property type="term" value="F:transferase activity"/>
    <property type="evidence" value="ECO:0007669"/>
    <property type="project" value="UniProtKB-KW"/>
</dbReference>
<keyword evidence="5" id="KW-1015">Disulfide bond</keyword>
<dbReference type="GO" id="GO:0016020">
    <property type="term" value="C:membrane"/>
    <property type="evidence" value="ECO:0007669"/>
    <property type="project" value="UniProtKB-ARBA"/>
</dbReference>
<keyword evidence="7" id="KW-0732">Signal</keyword>
<comment type="caution">
    <text evidence="8">The sequence shown here is derived from an EMBL/GenBank/DDBJ whole genome shotgun (WGS) entry which is preliminary data.</text>
</comment>
<feature type="region of interest" description="Disordered" evidence="6">
    <location>
        <begin position="28"/>
        <end position="49"/>
    </location>
</feature>
<gene>
    <name evidence="8" type="ORF">D9615_007262</name>
</gene>
<feature type="region of interest" description="Disordered" evidence="6">
    <location>
        <begin position="202"/>
        <end position="239"/>
    </location>
</feature>
<evidence type="ECO:0000256" key="1">
    <source>
        <dbReference type="ARBA" id="ARBA00005406"/>
    </source>
</evidence>
<dbReference type="EMBL" id="JAACJP010000026">
    <property type="protein sequence ID" value="KAF5376869.1"/>
    <property type="molecule type" value="Genomic_DNA"/>
</dbReference>
<sequence>MRLASILVSALVALSALAAPVPTNNGTQPAIISHQSQTPQGVSGTGLQGRANIPKAKGIPSAGTSTAVSTAPSVQELKKHLSVSPSKVLFYSGPGGYIDRARARAAKMGLKILEDSWKVKTYPDTFQASLSPAEMSKFWDNASQALAELSSGTIYVLVPEDTVGTNFFSKAIWARIEWPSLQKNSAVAKVVKIFPENDKQEIIKGASAGSGSSRPSSPIGSTSKGSKGKQTPPRKNSKS</sequence>
<dbReference type="AlphaFoldDB" id="A0A8H5M174"/>
<feature type="compositionally biased region" description="Polar residues" evidence="6">
    <location>
        <begin position="28"/>
        <end position="42"/>
    </location>
</feature>
<name>A0A8H5M174_9AGAR</name>
<evidence type="ECO:0000256" key="3">
    <source>
        <dbReference type="ARBA" id="ARBA00022801"/>
    </source>
</evidence>